<gene>
    <name evidence="4" type="ORF">HHL15_10440</name>
</gene>
<organism evidence="4 5">
    <name type="scientific">Zoogloea dura</name>
    <dbReference type="NCBI Taxonomy" id="2728840"/>
    <lineage>
        <taxon>Bacteria</taxon>
        <taxon>Pseudomonadati</taxon>
        <taxon>Pseudomonadota</taxon>
        <taxon>Betaproteobacteria</taxon>
        <taxon>Rhodocyclales</taxon>
        <taxon>Zoogloeaceae</taxon>
        <taxon>Zoogloea</taxon>
    </lineage>
</organism>
<dbReference type="RefSeq" id="WP_169145708.1">
    <property type="nucleotide sequence ID" value="NZ_JABBGA010000007.1"/>
</dbReference>
<evidence type="ECO:0000259" key="3">
    <source>
        <dbReference type="Pfam" id="PF24098"/>
    </source>
</evidence>
<protein>
    <submittedName>
        <fullName evidence="4">DUF4209 domain-containing protein</fullName>
    </submittedName>
</protein>
<feature type="region of interest" description="Disordered" evidence="1">
    <location>
        <begin position="604"/>
        <end position="635"/>
    </location>
</feature>
<dbReference type="AlphaFoldDB" id="A0A848G9C9"/>
<feature type="domain" description="DUF7380" evidence="3">
    <location>
        <begin position="4"/>
        <end position="172"/>
    </location>
</feature>
<evidence type="ECO:0000256" key="1">
    <source>
        <dbReference type="SAM" id="MobiDB-lite"/>
    </source>
</evidence>
<evidence type="ECO:0000313" key="5">
    <source>
        <dbReference type="Proteomes" id="UP000580043"/>
    </source>
</evidence>
<proteinExistence type="predicted"/>
<dbReference type="InterPro" id="IPR055804">
    <property type="entry name" value="DUF7380"/>
</dbReference>
<accession>A0A848G9C9</accession>
<feature type="domain" description="DUF4209" evidence="2">
    <location>
        <begin position="494"/>
        <end position="584"/>
    </location>
</feature>
<sequence>MPLDWTLINHDALKLIDFDGLLCGVERFDCNTFRDEVSRVEREEGRWSAEQRECLRFVGAVLTMMLRADQPAEPFGPMFVMDGQRSAIPADFPKEELLSLQAWALSLQDPELRARFLDVLWIQARSFPAAQGAVDAYIASALRLEHPKDWSSCHKRLERALRLAAGLGKGGADLRLRVLSEIEAMLHRHRGTDPLYLTLRLTRLLLEFKHGDACQFAGFALAAAASAEAANDFWRAKDYYQLTADCHRAGGDAAAEGPALRQSAECLVKESELAYKQLGRGAITAASVLSDAVEAMRQAPGGRDRAAELHERLLVLQQESLTELKPLSSSVDAEALVKIAVTAVRDKSLAEAILALCKMVKPPSISKLKQDVHEQARVAVLGSLFSSEVLNSRGRVVARPPRLEAGANDPKDDGLRWRMFRNAHLTRSLNVQAMLNPARLEVLSAHGPDRLDLASLIQYSPWIPPGHAESILRALLAGFQGDMLVAGHLIPSQLEAMVRHVVESRGGATSMLEPGGLQPERPLSALLETPEAAQAFGADGVFELQGLLVDPLGTNLRNEVAHGLRDDSGMFDYEVLYAWWLLLKFCVLTSKLVERQQTAMVTTALPAKDGGQEGAPTGERDANSLDGVTKDRGEK</sequence>
<comment type="caution">
    <text evidence="4">The sequence shown here is derived from an EMBL/GenBank/DDBJ whole genome shotgun (WGS) entry which is preliminary data.</text>
</comment>
<evidence type="ECO:0000313" key="4">
    <source>
        <dbReference type="EMBL" id="NML26161.1"/>
    </source>
</evidence>
<keyword evidence="5" id="KW-1185">Reference proteome</keyword>
<dbReference type="Pfam" id="PF24098">
    <property type="entry name" value="DUF7380"/>
    <property type="match status" value="1"/>
</dbReference>
<dbReference type="InterPro" id="IPR025209">
    <property type="entry name" value="DUF4209"/>
</dbReference>
<evidence type="ECO:0000259" key="2">
    <source>
        <dbReference type="Pfam" id="PF13910"/>
    </source>
</evidence>
<dbReference type="Proteomes" id="UP000580043">
    <property type="component" value="Unassembled WGS sequence"/>
</dbReference>
<dbReference type="EMBL" id="JABBGA010000007">
    <property type="protein sequence ID" value="NML26161.1"/>
    <property type="molecule type" value="Genomic_DNA"/>
</dbReference>
<dbReference type="Pfam" id="PF13910">
    <property type="entry name" value="DUF4209"/>
    <property type="match status" value="1"/>
</dbReference>
<name>A0A848G9C9_9RHOO</name>
<feature type="compositionally biased region" description="Basic and acidic residues" evidence="1">
    <location>
        <begin position="618"/>
        <end position="635"/>
    </location>
</feature>
<reference evidence="4 5" key="1">
    <citation type="submission" date="2020-04" db="EMBL/GenBank/DDBJ databases">
        <title>Zoogloea sp. G-4-1-14 isolated from soil.</title>
        <authorList>
            <person name="Dahal R.H."/>
        </authorList>
    </citation>
    <scope>NUCLEOTIDE SEQUENCE [LARGE SCALE GENOMIC DNA]</scope>
    <source>
        <strain evidence="4 5">G-4-1-14</strain>
    </source>
</reference>